<dbReference type="Proteomes" id="UP001204061">
    <property type="component" value="Unassembled WGS sequence"/>
</dbReference>
<sequence length="93" mass="10158">MFDSKYISGVTPALFDKQIDEYIADQNPGGGGTMLIAIENEAGQVYRNITTYGMGSFMGLATYLRDALNLHDKLYAAPPSPRGKPDAHFQVKS</sequence>
<proteinExistence type="predicted"/>
<comment type="caution">
    <text evidence="1">The sequence shown here is derived from an EMBL/GenBank/DDBJ whole genome shotgun (WGS) entry which is preliminary data.</text>
</comment>
<protein>
    <submittedName>
        <fullName evidence="1">Uncharacterized protein</fullName>
    </submittedName>
</protein>
<gene>
    <name evidence="1" type="ORF">NS965_19130</name>
</gene>
<evidence type="ECO:0000313" key="2">
    <source>
        <dbReference type="Proteomes" id="UP001204061"/>
    </source>
</evidence>
<accession>A0AAW5MKY1</accession>
<name>A0AAW5MKY1_AERVE</name>
<reference evidence="1" key="1">
    <citation type="submission" date="2022-08" db="EMBL/GenBank/DDBJ databases">
        <title>A global survey of hypervirulent Aeromonas hydrophila identified this emerging pathogen in farmed fish in the lower Mekong River basin.</title>
        <authorList>
            <person name="Xu T."/>
            <person name="Rasmussen-Ivey C.R."/>
            <person name="Moen F.S."/>
            <person name="Fernandez Bravo A."/>
            <person name="Lamy B."/>
            <person name="Beaz-Hidalgo R."/>
            <person name="Khan C.D."/>
            <person name="Castro Escarpulli G."/>
            <person name="Yasin I.S.M."/>
            <person name="Figueras M.J."/>
            <person name="Azzam Sayuti M."/>
            <person name="Karim M.M."/>
            <person name="Alam K.M."/>
            <person name="Le T.T.T."/>
            <person name="Thao N.H.P."/>
            <person name="Addo S."/>
            <person name="Duodu S."/>
            <person name="Ali S."/>
            <person name="Mey S."/>
            <person name="Somony T."/>
            <person name="Liles M.R."/>
        </authorList>
    </citation>
    <scope>NUCLEOTIDE SEQUENCE</scope>
    <source>
        <strain evidence="1">0.14</strain>
    </source>
</reference>
<dbReference type="AlphaFoldDB" id="A0AAW5MKY1"/>
<evidence type="ECO:0000313" key="1">
    <source>
        <dbReference type="EMBL" id="MCR4450501.1"/>
    </source>
</evidence>
<organism evidence="1 2">
    <name type="scientific">Aeromonas veronii</name>
    <dbReference type="NCBI Taxonomy" id="654"/>
    <lineage>
        <taxon>Bacteria</taxon>
        <taxon>Pseudomonadati</taxon>
        <taxon>Pseudomonadota</taxon>
        <taxon>Gammaproteobacteria</taxon>
        <taxon>Aeromonadales</taxon>
        <taxon>Aeromonadaceae</taxon>
        <taxon>Aeromonas</taxon>
    </lineage>
</organism>
<dbReference type="RefSeq" id="WP_139401294.1">
    <property type="nucleotide sequence ID" value="NZ_CAWONV010000007.1"/>
</dbReference>
<dbReference type="EMBL" id="JANLFC010000068">
    <property type="protein sequence ID" value="MCR4450501.1"/>
    <property type="molecule type" value="Genomic_DNA"/>
</dbReference>